<sequence length="121" mass="12947">MTYRPRKYLTAWLGLVAMWLIVLAPLVSQLVIAAHRDDITAVRCSAMQPSADTGQLGRHDSLAACGYCDLLADQAVMPTIPPSPLVLMLLVVIAAAPVLSIRHTPFGAFPSGRPRAPPAFS</sequence>
<dbReference type="KEGG" id="bann:JFN94_25005"/>
<organism evidence="1 2">
    <name type="scientific">Burkholderia anthina</name>
    <dbReference type="NCBI Taxonomy" id="179879"/>
    <lineage>
        <taxon>Bacteria</taxon>
        <taxon>Pseudomonadati</taxon>
        <taxon>Pseudomonadota</taxon>
        <taxon>Betaproteobacteria</taxon>
        <taxon>Burkholderiales</taxon>
        <taxon>Burkholderiaceae</taxon>
        <taxon>Burkholderia</taxon>
        <taxon>Burkholderia cepacia complex</taxon>
    </lineage>
</organism>
<dbReference type="InterPro" id="IPR021333">
    <property type="entry name" value="DUF2946"/>
</dbReference>
<evidence type="ECO:0000313" key="2">
    <source>
        <dbReference type="Proteomes" id="UP000596205"/>
    </source>
</evidence>
<name>A0A7T7ALD9_9BURK</name>
<dbReference type="RefSeq" id="WP_124830759.1">
    <property type="nucleotide sequence ID" value="NZ_CADEPR010000041.1"/>
</dbReference>
<dbReference type="AlphaFoldDB" id="A0A7T7ALD9"/>
<gene>
    <name evidence="1" type="ORF">JFN94_25005</name>
</gene>
<accession>A0A7T7ALD9</accession>
<dbReference type="EMBL" id="CP066770">
    <property type="protein sequence ID" value="QQK06797.1"/>
    <property type="molecule type" value="Genomic_DNA"/>
</dbReference>
<evidence type="ECO:0000313" key="1">
    <source>
        <dbReference type="EMBL" id="QQK06797.1"/>
    </source>
</evidence>
<proteinExistence type="predicted"/>
<dbReference type="Pfam" id="PF11162">
    <property type="entry name" value="DUF2946"/>
    <property type="match status" value="1"/>
</dbReference>
<protein>
    <submittedName>
        <fullName evidence="1">DUF2946 domain-containing protein</fullName>
    </submittedName>
</protein>
<dbReference type="Proteomes" id="UP000596205">
    <property type="component" value="Chromosome 2"/>
</dbReference>
<reference evidence="1 2" key="1">
    <citation type="submission" date="2020-12" db="EMBL/GenBank/DDBJ databases">
        <title>Complete genome sequence of Burkholderia anthina BJQ0011.</title>
        <authorList>
            <person name="Xu Y."/>
        </authorList>
    </citation>
    <scope>NUCLEOTIDE SEQUENCE [LARGE SCALE GENOMIC DNA]</scope>
    <source>
        <strain evidence="1 2">BJQ0011</strain>
    </source>
</reference>